<feature type="domain" description="Photosynthesis system II assembly factor Ycf48/Hcf136-like" evidence="4">
    <location>
        <begin position="96"/>
        <end position="142"/>
    </location>
</feature>
<feature type="chain" id="PRO_5007623314" evidence="3">
    <location>
        <begin position="30"/>
        <end position="379"/>
    </location>
</feature>
<dbReference type="OrthoDB" id="9767885at2"/>
<dbReference type="AlphaFoldDB" id="A0A158CV40"/>
<dbReference type="Pfam" id="PF14870">
    <property type="entry name" value="PSII_BNR"/>
    <property type="match status" value="1"/>
</dbReference>
<evidence type="ECO:0000256" key="3">
    <source>
        <dbReference type="SAM" id="SignalP"/>
    </source>
</evidence>
<name>A0A158CV40_9BURK</name>
<dbReference type="InterPro" id="IPR015943">
    <property type="entry name" value="WD40/YVTN_repeat-like_dom_sf"/>
</dbReference>
<dbReference type="Proteomes" id="UP000054851">
    <property type="component" value="Unassembled WGS sequence"/>
</dbReference>
<dbReference type="PANTHER" id="PTHR47199:SF2">
    <property type="entry name" value="PHOTOSYSTEM II STABILITY_ASSEMBLY FACTOR HCF136, CHLOROPLASTIC"/>
    <property type="match status" value="1"/>
</dbReference>
<dbReference type="GO" id="GO:0015979">
    <property type="term" value="P:photosynthesis"/>
    <property type="evidence" value="ECO:0007669"/>
    <property type="project" value="UniProtKB-KW"/>
</dbReference>
<evidence type="ECO:0000313" key="6">
    <source>
        <dbReference type="Proteomes" id="UP000054851"/>
    </source>
</evidence>
<dbReference type="STRING" id="1777140.AWB79_06030"/>
<keyword evidence="6" id="KW-1185">Reference proteome</keyword>
<evidence type="ECO:0000313" key="5">
    <source>
        <dbReference type="EMBL" id="SAK86194.1"/>
    </source>
</evidence>
<dbReference type="SUPFAM" id="SSF110296">
    <property type="entry name" value="Oligoxyloglucan reducing end-specific cellobiohydrolase"/>
    <property type="match status" value="1"/>
</dbReference>
<dbReference type="GO" id="GO:0009523">
    <property type="term" value="C:photosystem II"/>
    <property type="evidence" value="ECO:0007669"/>
    <property type="project" value="UniProtKB-KW"/>
</dbReference>
<keyword evidence="1" id="KW-0602">Photosynthesis</keyword>
<keyword evidence="5" id="KW-0378">Hydrolase</keyword>
<protein>
    <submittedName>
        <fullName evidence="5">Glycosyl hydrolase</fullName>
    </submittedName>
</protein>
<accession>A0A158CV40</accession>
<gene>
    <name evidence="5" type="ORF">AWB79_06030</name>
</gene>
<keyword evidence="2" id="KW-0604">Photosystem II</keyword>
<sequence>MLHHKYVARTMRVGLLGISLLTASWVAGAQVEQGSSSASQSGAAIAPKDPFVDPLDAPAFMHRRATGRPVMAAARAGTRIVAVGMRGLIIISDDEGKTWQQVDVPVRSDLLALSFPTARDGWAVGHDGVVLHTVDGGRSWRRQLDGRVAATTLVSYYKAQIAGGDSTLRPFLDQLMLNYRQGPSLPLLSVWFRDVQYGIAVGPFGMAIATEDGGKTWRPILDRFDNPQFLHLNTVFGQGDQVYVAAEKGTVFRLDSASGRFVAVNTGYAGSFFGMTGNDRALFAFGLRGTIYRSADHGMSWSRLPSPLRGAVTGGAPIASREQLVFVSAAGEAALYDEHDSSFTPMQTGQASVLTAVLPLKAGAYAVMSLVGPTFASTR</sequence>
<keyword evidence="3" id="KW-0732">Signal</keyword>
<feature type="signal peptide" evidence="3">
    <location>
        <begin position="1"/>
        <end position="29"/>
    </location>
</feature>
<dbReference type="RefSeq" id="WP_082862505.1">
    <property type="nucleotide sequence ID" value="NZ_FCOA02000029.1"/>
</dbReference>
<comment type="caution">
    <text evidence="5">The sequence shown here is derived from an EMBL/GenBank/DDBJ whole genome shotgun (WGS) entry which is preliminary data.</text>
</comment>
<organism evidence="5 6">
    <name type="scientific">Caballeronia hypogeia</name>
    <dbReference type="NCBI Taxonomy" id="1777140"/>
    <lineage>
        <taxon>Bacteria</taxon>
        <taxon>Pseudomonadati</taxon>
        <taxon>Pseudomonadota</taxon>
        <taxon>Betaproteobacteria</taxon>
        <taxon>Burkholderiales</taxon>
        <taxon>Burkholderiaceae</taxon>
        <taxon>Caballeronia</taxon>
    </lineage>
</organism>
<dbReference type="InterPro" id="IPR028203">
    <property type="entry name" value="PSII_CF48-like_dom"/>
</dbReference>
<proteinExistence type="predicted"/>
<evidence type="ECO:0000256" key="1">
    <source>
        <dbReference type="ARBA" id="ARBA00022531"/>
    </source>
</evidence>
<evidence type="ECO:0000259" key="4">
    <source>
        <dbReference type="Pfam" id="PF14870"/>
    </source>
</evidence>
<dbReference type="GO" id="GO:0016787">
    <property type="term" value="F:hydrolase activity"/>
    <property type="evidence" value="ECO:0007669"/>
    <property type="project" value="UniProtKB-KW"/>
</dbReference>
<dbReference type="PANTHER" id="PTHR47199">
    <property type="entry name" value="PHOTOSYSTEM II STABILITY/ASSEMBLY FACTOR HCF136, CHLOROPLASTIC"/>
    <property type="match status" value="1"/>
</dbReference>
<dbReference type="Gene3D" id="2.130.10.10">
    <property type="entry name" value="YVTN repeat-like/Quinoprotein amine dehydrogenase"/>
    <property type="match status" value="2"/>
</dbReference>
<dbReference type="EMBL" id="FCOA02000029">
    <property type="protein sequence ID" value="SAK86194.1"/>
    <property type="molecule type" value="Genomic_DNA"/>
</dbReference>
<reference evidence="5" key="1">
    <citation type="submission" date="2016-01" db="EMBL/GenBank/DDBJ databases">
        <authorList>
            <person name="Peeters C."/>
        </authorList>
    </citation>
    <scope>NUCLEOTIDE SEQUENCE</scope>
    <source>
        <strain evidence="5">LMG 29322</strain>
    </source>
</reference>
<evidence type="ECO:0000256" key="2">
    <source>
        <dbReference type="ARBA" id="ARBA00023276"/>
    </source>
</evidence>